<comment type="caution">
    <text evidence="1">The sequence shown here is derived from an EMBL/GenBank/DDBJ whole genome shotgun (WGS) entry which is preliminary data.</text>
</comment>
<name>A0A916W7C5_9BACI</name>
<evidence type="ECO:0000313" key="1">
    <source>
        <dbReference type="EMBL" id="GGA73702.1"/>
    </source>
</evidence>
<dbReference type="Proteomes" id="UP000613512">
    <property type="component" value="Unassembled WGS sequence"/>
</dbReference>
<protein>
    <submittedName>
        <fullName evidence="1">Uncharacterized protein</fullName>
    </submittedName>
</protein>
<dbReference type="AlphaFoldDB" id="A0A916W7C5"/>
<gene>
    <name evidence="1" type="ORF">GCM10008025_16730</name>
</gene>
<reference evidence="1" key="1">
    <citation type="journal article" date="2014" name="Int. J. Syst. Evol. Microbiol.">
        <title>Complete genome sequence of Corynebacterium casei LMG S-19264T (=DSM 44701T), isolated from a smear-ripened cheese.</title>
        <authorList>
            <consortium name="US DOE Joint Genome Institute (JGI-PGF)"/>
            <person name="Walter F."/>
            <person name="Albersmeier A."/>
            <person name="Kalinowski J."/>
            <person name="Ruckert C."/>
        </authorList>
    </citation>
    <scope>NUCLEOTIDE SEQUENCE</scope>
    <source>
        <strain evidence="1">CGMCC 1.12408</strain>
    </source>
</reference>
<accession>A0A916W7C5</accession>
<keyword evidence="2" id="KW-1185">Reference proteome</keyword>
<organism evidence="1 2">
    <name type="scientific">Ornithinibacillus halotolerans</name>
    <dbReference type="NCBI Taxonomy" id="1274357"/>
    <lineage>
        <taxon>Bacteria</taxon>
        <taxon>Bacillati</taxon>
        <taxon>Bacillota</taxon>
        <taxon>Bacilli</taxon>
        <taxon>Bacillales</taxon>
        <taxon>Bacillaceae</taxon>
        <taxon>Ornithinibacillus</taxon>
    </lineage>
</organism>
<proteinExistence type="predicted"/>
<sequence length="46" mass="5531">MEKNEQNPELETFTILNPNFSLEESQKLFQEKQRIEGNFSEKNENQ</sequence>
<reference evidence="1" key="2">
    <citation type="submission" date="2020-09" db="EMBL/GenBank/DDBJ databases">
        <authorList>
            <person name="Sun Q."/>
            <person name="Zhou Y."/>
        </authorList>
    </citation>
    <scope>NUCLEOTIDE SEQUENCE</scope>
    <source>
        <strain evidence="1">CGMCC 1.12408</strain>
    </source>
</reference>
<evidence type="ECO:0000313" key="2">
    <source>
        <dbReference type="Proteomes" id="UP000613512"/>
    </source>
</evidence>
<dbReference type="RefSeq" id="WP_188384234.1">
    <property type="nucleotide sequence ID" value="NZ_BMEY01000007.1"/>
</dbReference>
<dbReference type="EMBL" id="BMEY01000007">
    <property type="protein sequence ID" value="GGA73702.1"/>
    <property type="molecule type" value="Genomic_DNA"/>
</dbReference>